<dbReference type="Gene3D" id="3.30.1330.110">
    <property type="entry name" value="BB2672"/>
    <property type="match status" value="1"/>
</dbReference>
<sequence length="183" mass="19030">MTIRTIVTIVEETLRDGDRDVAPAARVAIVAAVLRNPWYGQGFVEDLAPGIAANASALGALLAPRVVDALGAPVEAYGKAAIVGLGGEVEHGSALIHTLTFGDHLRTLTGASSLLPAVEKRAPAAASFDIPLKHITDQTIRSHHQSVEVRLADAPAEDEIVIALAVASTGRPHARLAPFSTES</sequence>
<name>A0A2V1HXW1_9MICO</name>
<dbReference type="InterPro" id="IPR035936">
    <property type="entry name" value="BB2672"/>
</dbReference>
<dbReference type="AlphaFoldDB" id="A0A2V1HXW1"/>
<organism evidence="1 2">
    <name type="scientific">Amnibacterium flavum</name>
    <dbReference type="NCBI Taxonomy" id="2173173"/>
    <lineage>
        <taxon>Bacteria</taxon>
        <taxon>Bacillati</taxon>
        <taxon>Actinomycetota</taxon>
        <taxon>Actinomycetes</taxon>
        <taxon>Micrococcales</taxon>
        <taxon>Microbacteriaceae</taxon>
        <taxon>Amnibacterium</taxon>
    </lineage>
</organism>
<accession>A0A2V1HXW1</accession>
<dbReference type="Pfam" id="PF06684">
    <property type="entry name" value="AA_synth"/>
    <property type="match status" value="1"/>
</dbReference>
<proteinExistence type="predicted"/>
<reference evidence="1 2" key="1">
    <citation type="submission" date="2018-05" db="EMBL/GenBank/DDBJ databases">
        <title>Amnibacterium sp. M8JJ-5, whole genome shotgun sequence.</title>
        <authorList>
            <person name="Tuo L."/>
        </authorList>
    </citation>
    <scope>NUCLEOTIDE SEQUENCE [LARGE SCALE GENOMIC DNA]</scope>
    <source>
        <strain evidence="1 2">M8JJ-5</strain>
    </source>
</reference>
<dbReference type="EMBL" id="QEOP01000001">
    <property type="protein sequence ID" value="PVZ96200.1"/>
    <property type="molecule type" value="Genomic_DNA"/>
</dbReference>
<dbReference type="RefSeq" id="WP_116755934.1">
    <property type="nucleotide sequence ID" value="NZ_JBHUEX010000001.1"/>
</dbReference>
<evidence type="ECO:0000313" key="1">
    <source>
        <dbReference type="EMBL" id="PVZ96200.1"/>
    </source>
</evidence>
<gene>
    <name evidence="1" type="ORF">DDQ50_07195</name>
</gene>
<keyword evidence="2" id="KW-1185">Reference proteome</keyword>
<comment type="caution">
    <text evidence="1">The sequence shown here is derived from an EMBL/GenBank/DDBJ whole genome shotgun (WGS) entry which is preliminary data.</text>
</comment>
<protein>
    <submittedName>
        <fullName evidence="1">Peptide synthetase</fullName>
    </submittedName>
</protein>
<evidence type="ECO:0000313" key="2">
    <source>
        <dbReference type="Proteomes" id="UP000244893"/>
    </source>
</evidence>
<dbReference type="OrthoDB" id="4806613at2"/>
<dbReference type="SUPFAM" id="SSF160519">
    <property type="entry name" value="BB2672-like"/>
    <property type="match status" value="1"/>
</dbReference>
<dbReference type="InterPro" id="IPR009569">
    <property type="entry name" value="AA_synth_put"/>
</dbReference>
<dbReference type="Proteomes" id="UP000244893">
    <property type="component" value="Unassembled WGS sequence"/>
</dbReference>